<feature type="region of interest" description="Disordered" evidence="1">
    <location>
        <begin position="14"/>
        <end position="45"/>
    </location>
</feature>
<dbReference type="EMBL" id="CP032317">
    <property type="protein sequence ID" value="AYA36829.1"/>
    <property type="molecule type" value="Genomic_DNA"/>
</dbReference>
<gene>
    <name evidence="2" type="ORF">D3Y59_07025</name>
</gene>
<organism evidence="2 3">
    <name type="scientific">Hymenobacter oligotrophus</name>
    <dbReference type="NCBI Taxonomy" id="2319843"/>
    <lineage>
        <taxon>Bacteria</taxon>
        <taxon>Pseudomonadati</taxon>
        <taxon>Bacteroidota</taxon>
        <taxon>Cytophagia</taxon>
        <taxon>Cytophagales</taxon>
        <taxon>Hymenobacteraceae</taxon>
        <taxon>Hymenobacter</taxon>
    </lineage>
</organism>
<dbReference type="KEGG" id="hyh:D3Y59_07025"/>
<keyword evidence="3" id="KW-1185">Reference proteome</keyword>
<dbReference type="OrthoDB" id="9813021at2"/>
<name>A0A3B7R6P1_9BACT</name>
<feature type="compositionally biased region" description="Pro residues" evidence="1">
    <location>
        <begin position="137"/>
        <end position="147"/>
    </location>
</feature>
<dbReference type="Proteomes" id="UP000262802">
    <property type="component" value="Chromosome"/>
</dbReference>
<evidence type="ECO:0000313" key="2">
    <source>
        <dbReference type="EMBL" id="AYA36829.1"/>
    </source>
</evidence>
<evidence type="ECO:0000313" key="3">
    <source>
        <dbReference type="Proteomes" id="UP000262802"/>
    </source>
</evidence>
<proteinExistence type="predicted"/>
<sequence length="241" mass="26498">MLAFALLATACSGDKPRDTELQTDPATAQREAAEPATAPDDYADDNLLVGPGSWFRVTAERAYFFDAPRAEKPNGRYLLRGDVLYADDVVNRYVKTSFKQPNGATATGWLKADDLGRLARKPTVAATQRGRTAQRPQPSPQPTPQPDEPYNYELENPAPSAPPRSARRQPAAGAGRAVVAAERSYFYNSPDLTDRRKAHCVRGDKVRLGEEQGDAVYVTFTNWEGVTSRGWMRKDALQATP</sequence>
<accession>A0A3B7R6P1</accession>
<feature type="region of interest" description="Disordered" evidence="1">
    <location>
        <begin position="123"/>
        <end position="175"/>
    </location>
</feature>
<dbReference type="AlphaFoldDB" id="A0A3B7R6P1"/>
<evidence type="ECO:0008006" key="4">
    <source>
        <dbReference type="Google" id="ProtNLM"/>
    </source>
</evidence>
<evidence type="ECO:0000256" key="1">
    <source>
        <dbReference type="SAM" id="MobiDB-lite"/>
    </source>
</evidence>
<protein>
    <recommendedName>
        <fullName evidence="4">SH3 domain-containing protein</fullName>
    </recommendedName>
</protein>
<reference evidence="2 3" key="1">
    <citation type="submission" date="2018-09" db="EMBL/GenBank/DDBJ databases">
        <title>Hymenobacter medium sp. nov., isolated from R2A medium.</title>
        <authorList>
            <person name="Yingchao G."/>
        </authorList>
    </citation>
    <scope>NUCLEOTIDE SEQUENCE [LARGE SCALE GENOMIC DNA]</scope>
    <source>
        <strain evidence="3">sh-6</strain>
    </source>
</reference>